<feature type="compositionally biased region" description="Low complexity" evidence="1">
    <location>
        <begin position="970"/>
        <end position="980"/>
    </location>
</feature>
<feature type="compositionally biased region" description="Polar residues" evidence="1">
    <location>
        <begin position="959"/>
        <end position="969"/>
    </location>
</feature>
<dbReference type="Pfam" id="PF20499">
    <property type="entry name" value="DUF6729"/>
    <property type="match status" value="1"/>
</dbReference>
<dbReference type="Proteomes" id="UP001186944">
    <property type="component" value="Unassembled WGS sequence"/>
</dbReference>
<dbReference type="EMBL" id="VSWD01000012">
    <property type="protein sequence ID" value="KAK3085583.1"/>
    <property type="molecule type" value="Genomic_DNA"/>
</dbReference>
<comment type="caution">
    <text evidence="3">The sequence shown here is derived from an EMBL/GenBank/DDBJ whole genome shotgun (WGS) entry which is preliminary data.</text>
</comment>
<feature type="domain" description="DUF6729" evidence="2">
    <location>
        <begin position="186"/>
        <end position="304"/>
    </location>
</feature>
<sequence length="1072" mass="122094">MSRLLPKFPRMQNGDLRMGDSKEAAQGTFQGFSGICQPPEIIQKKAKEEVRRQGGDPSNKQHVLGQNIMQFGRYRGQSFKWMLENCLGYAGWLVNDMRKERLTQTVPLSVHKHTFKEYVSSFPEACPIVESWKASLPEVDIPWVSRVLFSLTVRGKPELDDRKLDKLWFYPPTPQVIPTTKPKLDSKCKKNWISWSDSILDQLDPGTKSRFPIQILYKTACDNRVIFLLHQRGLGNSPSQLQKKISELHNSNWTTKKLQYLTDCKAYARACINRLVVQCQFDEPPKQIPVPKYQWFIRVYCQEVKQRLEEVKASITSVFGKVLKMDSTKKLTKKLSGEASRTAGWATSISNEHGQVLQCVLTYGEGEGLEKLVQGIIDRYRNADVPPPTLLYVDSHCCGKYNIMDTFRKAWPDLNVRLDVWHFMRRLATCVTTDTHRLYAAFMGQLSHAIFQWDQSDLALLKTAKRSQLIGDGIYDPTEQDILDSISRKEMALHCRRRTRGTEETIKMLRQILEMFDGDVGRDTMGVPLFHRERIWEEWRIQQNHVDCLQDPADMPLYTKTGTLKKGHVELPTYRCARGSTSLESFHLHLARFIPGTSANANNFQAYLLEGLMRWNEDRAVAATSSGGDVRVYSARLRHVTNKLSEDILGKKVFEQHKDPQQYTGELLGMEYLFDQTGKAFGDEKRPEEEPEEDDTCVTDEGFEDAMDLDDPTIHLVESFLPSGRGNPPTSLTQSPSTQNVPSRNDNVGGYSQAVSLAEYLYQLVDKNVKVITNAEAERIVTLWTNLEDVDKSPTKFRDRYKPQLIKGRFKAPKQTRTQLLPGVQSVKRCALAPHLGPATWPDSNRYQEALISKLFSARGKRRERETLEQGLNLPLAPAVAQEPLPAPLEKPGFLTSGMAKPLQFTINENTSGMRKKARRQIFAEEQPPTAASIPISILPAPSQNQPLQFQILDLSSTPNLQPRPSTNLTFTPSSTISSSEPTTIRALPYSTKHYQKRKMEAEMAGDFKRKYIRKADVKLCGKCGQDRKKVLHQQYYGHIHCPTTSDVTYEQWAAELKNKGVGKKKGRKEFQ</sequence>
<evidence type="ECO:0000313" key="3">
    <source>
        <dbReference type="EMBL" id="KAK3085583.1"/>
    </source>
</evidence>
<feature type="compositionally biased region" description="Polar residues" evidence="1">
    <location>
        <begin position="728"/>
        <end position="746"/>
    </location>
</feature>
<dbReference type="AlphaFoldDB" id="A0AA88XI47"/>
<proteinExistence type="predicted"/>
<feature type="region of interest" description="Disordered" evidence="1">
    <location>
        <begin position="720"/>
        <end position="747"/>
    </location>
</feature>
<accession>A0AA88XI47</accession>
<evidence type="ECO:0000313" key="4">
    <source>
        <dbReference type="Proteomes" id="UP001186944"/>
    </source>
</evidence>
<name>A0AA88XI47_PINIB</name>
<organism evidence="3 4">
    <name type="scientific">Pinctada imbricata</name>
    <name type="common">Atlantic pearl-oyster</name>
    <name type="synonym">Pinctada martensii</name>
    <dbReference type="NCBI Taxonomy" id="66713"/>
    <lineage>
        <taxon>Eukaryota</taxon>
        <taxon>Metazoa</taxon>
        <taxon>Spiralia</taxon>
        <taxon>Lophotrochozoa</taxon>
        <taxon>Mollusca</taxon>
        <taxon>Bivalvia</taxon>
        <taxon>Autobranchia</taxon>
        <taxon>Pteriomorphia</taxon>
        <taxon>Pterioida</taxon>
        <taxon>Pterioidea</taxon>
        <taxon>Pteriidae</taxon>
        <taxon>Pinctada</taxon>
    </lineage>
</organism>
<feature type="region of interest" description="Disordered" evidence="1">
    <location>
        <begin position="959"/>
        <end position="980"/>
    </location>
</feature>
<dbReference type="PANTHER" id="PTHR24401">
    <property type="entry name" value="SI:CH211-243P7.3-RELATED"/>
    <property type="match status" value="1"/>
</dbReference>
<evidence type="ECO:0000256" key="1">
    <source>
        <dbReference type="SAM" id="MobiDB-lite"/>
    </source>
</evidence>
<protein>
    <recommendedName>
        <fullName evidence="2">DUF6729 domain-containing protein</fullName>
    </recommendedName>
</protein>
<keyword evidence="4" id="KW-1185">Reference proteome</keyword>
<reference evidence="3" key="1">
    <citation type="submission" date="2019-08" db="EMBL/GenBank/DDBJ databases">
        <title>The improved chromosome-level genome for the pearl oyster Pinctada fucata martensii using PacBio sequencing and Hi-C.</title>
        <authorList>
            <person name="Zheng Z."/>
        </authorList>
    </citation>
    <scope>NUCLEOTIDE SEQUENCE</scope>
    <source>
        <strain evidence="3">ZZ-2019</strain>
        <tissue evidence="3">Adductor muscle</tissue>
    </source>
</reference>
<dbReference type="InterPro" id="IPR046616">
    <property type="entry name" value="DUF6729"/>
</dbReference>
<evidence type="ECO:0000259" key="2">
    <source>
        <dbReference type="Pfam" id="PF20499"/>
    </source>
</evidence>
<gene>
    <name evidence="3" type="ORF">FSP39_005654</name>
</gene>
<dbReference type="PANTHER" id="PTHR24401:SF29">
    <property type="entry name" value="SI:CH211-243P7.3-RELATED"/>
    <property type="match status" value="1"/>
</dbReference>